<proteinExistence type="predicted"/>
<dbReference type="InterPro" id="IPR012337">
    <property type="entry name" value="RNaseH-like_sf"/>
</dbReference>
<dbReference type="Pfam" id="PF04937">
    <property type="entry name" value="DUF659"/>
    <property type="match status" value="1"/>
</dbReference>
<evidence type="ECO:0000259" key="1">
    <source>
        <dbReference type="Pfam" id="PF04937"/>
    </source>
</evidence>
<dbReference type="OrthoDB" id="3257713at2759"/>
<organism evidence="2 3">
    <name type="scientific">Tetrapyrgos nigripes</name>
    <dbReference type="NCBI Taxonomy" id="182062"/>
    <lineage>
        <taxon>Eukaryota</taxon>
        <taxon>Fungi</taxon>
        <taxon>Dikarya</taxon>
        <taxon>Basidiomycota</taxon>
        <taxon>Agaricomycotina</taxon>
        <taxon>Agaricomycetes</taxon>
        <taxon>Agaricomycetidae</taxon>
        <taxon>Agaricales</taxon>
        <taxon>Marasmiineae</taxon>
        <taxon>Marasmiaceae</taxon>
        <taxon>Tetrapyrgos</taxon>
    </lineage>
</organism>
<dbReference type="InterPro" id="IPR007021">
    <property type="entry name" value="DUF659"/>
</dbReference>
<comment type="caution">
    <text evidence="2">The sequence shown here is derived from an EMBL/GenBank/DDBJ whole genome shotgun (WGS) entry which is preliminary data.</text>
</comment>
<gene>
    <name evidence="2" type="ORF">D9758_012384</name>
</gene>
<reference evidence="2 3" key="1">
    <citation type="journal article" date="2020" name="ISME J.">
        <title>Uncovering the hidden diversity of litter-decomposition mechanisms in mushroom-forming fungi.</title>
        <authorList>
            <person name="Floudas D."/>
            <person name="Bentzer J."/>
            <person name="Ahren D."/>
            <person name="Johansson T."/>
            <person name="Persson P."/>
            <person name="Tunlid A."/>
        </authorList>
    </citation>
    <scope>NUCLEOTIDE SEQUENCE [LARGE SCALE GENOMIC DNA]</scope>
    <source>
        <strain evidence="2 3">CBS 291.85</strain>
    </source>
</reference>
<dbReference type="AlphaFoldDB" id="A0A8H5D6F3"/>
<accession>A0A8H5D6F3</accession>
<evidence type="ECO:0000313" key="3">
    <source>
        <dbReference type="Proteomes" id="UP000559256"/>
    </source>
</evidence>
<dbReference type="Proteomes" id="UP000559256">
    <property type="component" value="Unassembled WGS sequence"/>
</dbReference>
<protein>
    <recommendedName>
        <fullName evidence="1">DUF659 domain-containing protein</fullName>
    </recommendedName>
</protein>
<name>A0A8H5D6F3_9AGAR</name>
<dbReference type="SUPFAM" id="SSF53098">
    <property type="entry name" value="Ribonuclease H-like"/>
    <property type="match status" value="1"/>
</dbReference>
<dbReference type="EMBL" id="JAACJM010000059">
    <property type="protein sequence ID" value="KAF5354454.1"/>
    <property type="molecule type" value="Genomic_DNA"/>
</dbReference>
<feature type="domain" description="DUF659" evidence="1">
    <location>
        <begin position="5"/>
        <end position="142"/>
    </location>
</feature>
<evidence type="ECO:0000313" key="2">
    <source>
        <dbReference type="EMBL" id="KAF5354454.1"/>
    </source>
</evidence>
<sequence>MVRRDVLSGQILNEEVGKADMETRAEVNGQFGTGQSDRWKNITKRSLITSMVNINYKTHLLNVADILSQPKTAESLLEIILKEIEHIKSVLLVTLVAWCTDCSGESLKMQQLLQEHFEWIIVLDCWAHQFNLVVGDILKLKLPMVKVTDQALEVIKWFLSHSITLGLVNDQQRQAQFLVILIVELKVQLIKTAGTKAAAKAKALQILHLIGYCATSSNHLQLLPTLFKQITANLTPSSFSLCIFSTFITTVPMMHEFIMLYLLASRNIGRRLTEKVFKQFYGKPPDNMFCKVFSEYMSRAGKWSDEVMGLDDWHQDAKQNINPIREPFPK</sequence>
<keyword evidence="3" id="KW-1185">Reference proteome</keyword>